<dbReference type="InterPro" id="IPR027417">
    <property type="entry name" value="P-loop_NTPase"/>
</dbReference>
<reference evidence="4 5" key="1">
    <citation type="journal article" date="2016" name="Genome Announc.">
        <title>Draft Genome Sequence of 'Halomonas chromatireducens' Strain AGD 8-3, a Haloalkaliphilic Chromate- and Selenite-Reducing Gammaproteobacterium.</title>
        <authorList>
            <person name="Sharko F.S."/>
            <person name="Shapovalova A.A."/>
            <person name="Tsygankova S.V."/>
            <person name="Komova A.V."/>
            <person name="Boulygina E.S."/>
            <person name="Teslyuk A.B."/>
            <person name="Gotovtsev P.M."/>
            <person name="Namsaraev Z.B."/>
            <person name="Khijniak T.V."/>
            <person name="Nedoluzhko A.V."/>
            <person name="Vasilov R.G."/>
        </authorList>
    </citation>
    <scope>NUCLEOTIDE SEQUENCE [LARGE SCALE GENOMIC DNA]</scope>
    <source>
        <strain evidence="4 5">AGD 8-3</strain>
    </source>
</reference>
<dbReference type="Pfam" id="PF01656">
    <property type="entry name" value="CbiA"/>
    <property type="match status" value="1"/>
</dbReference>
<dbReference type="AlphaFoldDB" id="A0A0X8HGP0"/>
<dbReference type="GO" id="GO:0009898">
    <property type="term" value="C:cytoplasmic side of plasma membrane"/>
    <property type="evidence" value="ECO:0007669"/>
    <property type="project" value="TreeGrafter"/>
</dbReference>
<dbReference type="PATRIC" id="fig|507626.3.peg.3246"/>
<keyword evidence="1" id="KW-0547">Nucleotide-binding</keyword>
<dbReference type="InterPro" id="IPR011006">
    <property type="entry name" value="CheY-like_superfamily"/>
</dbReference>
<dbReference type="InterPro" id="IPR050625">
    <property type="entry name" value="ParA/MinD_ATPase"/>
</dbReference>
<dbReference type="Proteomes" id="UP000063387">
    <property type="component" value="Chromosome"/>
</dbReference>
<accession>A0A0X8HGP0</accession>
<dbReference type="GO" id="GO:0016887">
    <property type="term" value="F:ATP hydrolysis activity"/>
    <property type="evidence" value="ECO:0007669"/>
    <property type="project" value="TreeGrafter"/>
</dbReference>
<dbReference type="SUPFAM" id="SSF52172">
    <property type="entry name" value="CheY-like"/>
    <property type="match status" value="1"/>
</dbReference>
<dbReference type="STRING" id="507626.LOKO_03250"/>
<dbReference type="GO" id="GO:0005524">
    <property type="term" value="F:ATP binding"/>
    <property type="evidence" value="ECO:0007669"/>
    <property type="project" value="UniProtKB-KW"/>
</dbReference>
<dbReference type="GO" id="GO:0051782">
    <property type="term" value="P:negative regulation of cell division"/>
    <property type="evidence" value="ECO:0007669"/>
    <property type="project" value="TreeGrafter"/>
</dbReference>
<dbReference type="PANTHER" id="PTHR43384">
    <property type="entry name" value="SEPTUM SITE-DETERMINING PROTEIN MIND HOMOLOG, CHLOROPLASTIC-RELATED"/>
    <property type="match status" value="1"/>
</dbReference>
<reference evidence="4 5" key="2">
    <citation type="submission" date="2016-02" db="EMBL/GenBank/DDBJ databases">
        <authorList>
            <person name="Wen L."/>
            <person name="He K."/>
            <person name="Yang H."/>
        </authorList>
    </citation>
    <scope>NUCLEOTIDE SEQUENCE [LARGE SCALE GENOMIC DNA]</scope>
    <source>
        <strain evidence="4 5">AGD 8-3</strain>
    </source>
</reference>
<protein>
    <submittedName>
        <fullName evidence="4">CobQ/CobB/MinD/ParA nucleotide binding domain protein</fullName>
    </submittedName>
</protein>
<organism evidence="4 5">
    <name type="scientific">Halomonas chromatireducens</name>
    <dbReference type="NCBI Taxonomy" id="507626"/>
    <lineage>
        <taxon>Bacteria</taxon>
        <taxon>Pseudomonadati</taxon>
        <taxon>Pseudomonadota</taxon>
        <taxon>Gammaproteobacteria</taxon>
        <taxon>Oceanospirillales</taxon>
        <taxon>Halomonadaceae</taxon>
        <taxon>Halomonas</taxon>
    </lineage>
</organism>
<gene>
    <name evidence="4" type="ORF">LOKO_03250</name>
</gene>
<dbReference type="Gene3D" id="3.40.50.2300">
    <property type="match status" value="1"/>
</dbReference>
<feature type="domain" description="CobQ/CobB/MinD/ParA nucleotide binding" evidence="3">
    <location>
        <begin position="137"/>
        <end position="337"/>
    </location>
</feature>
<sequence>MRKRLEILLAGRTRDELGALESLLSSQGDIQVTSRLMVNGNVDPLEGVAPLPDALVLLVGTHWEAELMALCERPAAERPPLLVVGPKGNVELIRLAMRAGARDFFSPPIDDAEIFHFLRELARNRRDAPSHAARLTAVINAKGGSGASLVAANLAHCLARQGRDTVLVDLDVQFGSLPLYFNVTPDHGLVRALESADSLDALAMEAYLKYHTGGVGLLASSPGDRLSLGEVPETRVEQLLAVLCQSQEEVVVDLPRWINGATACVLERAEHVLVVMQQSVAHLHDAQRLRDILVHELGMLASRISVVVNRYDKRSDVTLSAIEDALPGLSLQTLPNDFKRASHSINVGSPLHEIAPRAPLTRQIEELTRSLATPQEAGAGRGKKRSLLGWALPGRH</sequence>
<proteinExistence type="predicted"/>
<dbReference type="OrthoDB" id="5813333at2"/>
<dbReference type="KEGG" id="hco:LOKO_03250"/>
<evidence type="ECO:0000313" key="5">
    <source>
        <dbReference type="Proteomes" id="UP000063387"/>
    </source>
</evidence>
<evidence type="ECO:0000259" key="3">
    <source>
        <dbReference type="Pfam" id="PF01656"/>
    </source>
</evidence>
<evidence type="ECO:0000256" key="1">
    <source>
        <dbReference type="ARBA" id="ARBA00022741"/>
    </source>
</evidence>
<dbReference type="InterPro" id="IPR002586">
    <property type="entry name" value="CobQ/CobB/MinD/ParA_Nub-bd_dom"/>
</dbReference>
<evidence type="ECO:0000313" key="4">
    <source>
        <dbReference type="EMBL" id="AMD02296.1"/>
    </source>
</evidence>
<dbReference type="EMBL" id="CP014226">
    <property type="protein sequence ID" value="AMD02296.1"/>
    <property type="molecule type" value="Genomic_DNA"/>
</dbReference>
<dbReference type="RefSeq" id="WP_066451605.1">
    <property type="nucleotide sequence ID" value="NZ_CP014226.1"/>
</dbReference>
<dbReference type="Gene3D" id="3.40.50.300">
    <property type="entry name" value="P-loop containing nucleotide triphosphate hydrolases"/>
    <property type="match status" value="1"/>
</dbReference>
<dbReference type="SUPFAM" id="SSF52540">
    <property type="entry name" value="P-loop containing nucleoside triphosphate hydrolases"/>
    <property type="match status" value="1"/>
</dbReference>
<evidence type="ECO:0000256" key="2">
    <source>
        <dbReference type="ARBA" id="ARBA00022840"/>
    </source>
</evidence>
<dbReference type="GO" id="GO:0005829">
    <property type="term" value="C:cytosol"/>
    <property type="evidence" value="ECO:0007669"/>
    <property type="project" value="TreeGrafter"/>
</dbReference>
<keyword evidence="2" id="KW-0067">ATP-binding</keyword>
<dbReference type="PANTHER" id="PTHR43384:SF6">
    <property type="entry name" value="SEPTUM SITE-DETERMINING PROTEIN MIND HOMOLOG, CHLOROPLASTIC"/>
    <property type="match status" value="1"/>
</dbReference>
<name>A0A0X8HGP0_9GAMM</name>
<keyword evidence="5" id="KW-1185">Reference proteome</keyword>